<proteinExistence type="predicted"/>
<comment type="caution">
    <text evidence="1">The sequence shown here is derived from an EMBL/GenBank/DDBJ whole genome shotgun (WGS) entry which is preliminary data.</text>
</comment>
<reference evidence="1" key="1">
    <citation type="journal article" date="2023" name="GigaByte">
        <title>Genome assembly of the bearded iris, Iris pallida Lam.</title>
        <authorList>
            <person name="Bruccoleri R.E."/>
            <person name="Oakeley E.J."/>
            <person name="Faust A.M.E."/>
            <person name="Altorfer M."/>
            <person name="Dessus-Babus S."/>
            <person name="Burckhardt D."/>
            <person name="Oertli M."/>
            <person name="Naumann U."/>
            <person name="Petersen F."/>
            <person name="Wong J."/>
        </authorList>
    </citation>
    <scope>NUCLEOTIDE SEQUENCE</scope>
    <source>
        <strain evidence="1">GSM-AAB239-AS_SAM_17_03QT</strain>
    </source>
</reference>
<gene>
    <name evidence="1" type="ORF">M6B38_413475</name>
</gene>
<dbReference type="AlphaFoldDB" id="A0AAX6FKP9"/>
<reference evidence="1" key="2">
    <citation type="submission" date="2023-04" db="EMBL/GenBank/DDBJ databases">
        <authorList>
            <person name="Bruccoleri R.E."/>
            <person name="Oakeley E.J."/>
            <person name="Faust A.-M."/>
            <person name="Dessus-Babus S."/>
            <person name="Altorfer M."/>
            <person name="Burckhardt D."/>
            <person name="Oertli M."/>
            <person name="Naumann U."/>
            <person name="Petersen F."/>
            <person name="Wong J."/>
        </authorList>
    </citation>
    <scope>NUCLEOTIDE SEQUENCE</scope>
    <source>
        <strain evidence="1">GSM-AAB239-AS_SAM_17_03QT</strain>
        <tissue evidence="1">Leaf</tissue>
    </source>
</reference>
<protein>
    <submittedName>
        <fullName evidence="1">Cytochrome b6/f complex subunit V (Chloroplast)</fullName>
    </submittedName>
</protein>
<dbReference type="Proteomes" id="UP001140949">
    <property type="component" value="Unassembled WGS sequence"/>
</dbReference>
<dbReference type="EMBL" id="JANAVB010028000">
    <property type="protein sequence ID" value="KAJ6816909.1"/>
    <property type="molecule type" value="Genomic_DNA"/>
</dbReference>
<evidence type="ECO:0000313" key="2">
    <source>
        <dbReference type="Proteomes" id="UP001140949"/>
    </source>
</evidence>
<sequence>MTGFEPVTFCTQNKRATKLRYIPFPNFCTVSLYKIHVLFSTS</sequence>
<organism evidence="1 2">
    <name type="scientific">Iris pallida</name>
    <name type="common">Sweet iris</name>
    <dbReference type="NCBI Taxonomy" id="29817"/>
    <lineage>
        <taxon>Eukaryota</taxon>
        <taxon>Viridiplantae</taxon>
        <taxon>Streptophyta</taxon>
        <taxon>Embryophyta</taxon>
        <taxon>Tracheophyta</taxon>
        <taxon>Spermatophyta</taxon>
        <taxon>Magnoliopsida</taxon>
        <taxon>Liliopsida</taxon>
        <taxon>Asparagales</taxon>
        <taxon>Iridaceae</taxon>
        <taxon>Iridoideae</taxon>
        <taxon>Irideae</taxon>
        <taxon>Iris</taxon>
    </lineage>
</organism>
<keyword evidence="2" id="KW-1185">Reference proteome</keyword>
<accession>A0AAX6FKP9</accession>
<name>A0AAX6FKP9_IRIPA</name>
<evidence type="ECO:0000313" key="1">
    <source>
        <dbReference type="EMBL" id="KAJ6816909.1"/>
    </source>
</evidence>